<proteinExistence type="predicted"/>
<comment type="caution">
    <text evidence="1">The sequence shown here is derived from an EMBL/GenBank/DDBJ whole genome shotgun (WGS) entry which is preliminary data.</text>
</comment>
<dbReference type="EMBL" id="JOKD01000085">
    <property type="protein sequence ID" value="KGE76705.1"/>
    <property type="molecule type" value="Genomic_DNA"/>
</dbReference>
<name>A0ABR4WQI3_9GAMM</name>
<evidence type="ECO:0008006" key="3">
    <source>
        <dbReference type="Google" id="ProtNLM"/>
    </source>
</evidence>
<evidence type="ECO:0000313" key="2">
    <source>
        <dbReference type="Proteomes" id="UP000029721"/>
    </source>
</evidence>
<sequence length="183" mass="19969">MQAAEACAERPSRLGRLECYDDLFRDRPAAVADESRSPLWRAVAAQEAERDADDVGVMTRETADTVLMSAPALGTVPPRPLLVISCDDAITRFQLHLHEPLEGSRASLRLEGEGVALDQTWRVLDGGHVISGGRGLPAIGTLKRLLGGERLRLSSDTAVIDGLRFDLDGWRTAIAPLRAMCRW</sequence>
<protein>
    <recommendedName>
        <fullName evidence="3">Type VI secretion system-associated protein TagO</fullName>
    </recommendedName>
</protein>
<organism evidence="1 2">
    <name type="scientific">Halomonas salina</name>
    <dbReference type="NCBI Taxonomy" id="42565"/>
    <lineage>
        <taxon>Bacteria</taxon>
        <taxon>Pseudomonadati</taxon>
        <taxon>Pseudomonadota</taxon>
        <taxon>Gammaproteobacteria</taxon>
        <taxon>Oceanospirillales</taxon>
        <taxon>Halomonadaceae</taxon>
        <taxon>Halomonas</taxon>
    </lineage>
</organism>
<evidence type="ECO:0000313" key="1">
    <source>
        <dbReference type="EMBL" id="KGE76705.1"/>
    </source>
</evidence>
<dbReference type="Pfam" id="PF11319">
    <property type="entry name" value="VasI"/>
    <property type="match status" value="1"/>
</dbReference>
<dbReference type="Proteomes" id="UP000029721">
    <property type="component" value="Unassembled WGS sequence"/>
</dbReference>
<dbReference type="NCBIfam" id="TIGR03360">
    <property type="entry name" value="VI_minor_1"/>
    <property type="match status" value="1"/>
</dbReference>
<accession>A0ABR4WQI3</accession>
<dbReference type="InterPro" id="IPR017738">
    <property type="entry name" value="T6SS-assoc_VCA0118"/>
</dbReference>
<gene>
    <name evidence="1" type="ORF">FP66_15145</name>
</gene>
<reference evidence="1 2" key="1">
    <citation type="submission" date="2014-06" db="EMBL/GenBank/DDBJ databases">
        <title>Draft genome sequence of an extremely salt tolerant bacteria Halomonas salina/CIFRI 1.</title>
        <authorList>
            <person name="Behera B.D."/>
            <person name="Meena D.K."/>
            <person name="Das P."/>
            <person name="Maharana J."/>
            <person name="Paria P."/>
            <person name="Sharma A.P."/>
            <person name="Shamsudheen K.V."/>
            <person name="Rijit J."/>
            <person name="Dixit V."/>
            <person name="Verma A."/>
            <person name="Scaria V."/>
            <person name="Sivasubbu S."/>
        </authorList>
    </citation>
    <scope>NUCLEOTIDE SEQUENCE [LARGE SCALE GENOMIC DNA]</scope>
    <source>
        <strain evidence="1 2">CIFRI 1</strain>
    </source>
</reference>
<keyword evidence="2" id="KW-1185">Reference proteome</keyword>